<comment type="similarity">
    <text evidence="2">Belongs to the EAF7 family.</text>
</comment>
<accession>A0AAV0X332</accession>
<keyword evidence="4" id="KW-0805">Transcription regulation</keyword>
<evidence type="ECO:0000256" key="1">
    <source>
        <dbReference type="ARBA" id="ARBA00004123"/>
    </source>
</evidence>
<evidence type="ECO:0000313" key="7">
    <source>
        <dbReference type="EMBL" id="CAI6362605.1"/>
    </source>
</evidence>
<sequence length="284" mass="32533">MSNQSPSKSDMTNCSVTGDSNGVGFEPIRNFKWTTRFERCLLLNMKGLKPSGINKHLSIILLKEKMSKELQVNVPIKLLWNYVSSKWDIRAADIIENISFDTSKKDFELPEEFDQLIVEEGEKIKRLDEECSNNEIQKKILLNCGVKTRSKSNSMSFLDPKDGVNETIPSTLLESSPAKTNEVGSDNVPCTRRLLRSNDKLKNSKLDEKNKLKYLEQLNKTTSNQSKDVEKIEKISNRTGRKRKIRHESESSFFSDNNKHCKIYKNNLTDLKSLGCTFMRQATL</sequence>
<evidence type="ECO:0008006" key="9">
    <source>
        <dbReference type="Google" id="ProtNLM"/>
    </source>
</evidence>
<dbReference type="GO" id="GO:0006357">
    <property type="term" value="P:regulation of transcription by RNA polymerase II"/>
    <property type="evidence" value="ECO:0007669"/>
    <property type="project" value="TreeGrafter"/>
</dbReference>
<dbReference type="PANTHER" id="PTHR13581">
    <property type="entry name" value="MRG-BINDING PROTEIN"/>
    <property type="match status" value="1"/>
</dbReference>
<keyword evidence="3" id="KW-0156">Chromatin regulator</keyword>
<protein>
    <recommendedName>
        <fullName evidence="9">MRG-binding protein</fullName>
    </recommendedName>
</protein>
<evidence type="ECO:0000256" key="6">
    <source>
        <dbReference type="ARBA" id="ARBA00023242"/>
    </source>
</evidence>
<dbReference type="GO" id="GO:0006325">
    <property type="term" value="P:chromatin organization"/>
    <property type="evidence" value="ECO:0007669"/>
    <property type="project" value="UniProtKB-KW"/>
</dbReference>
<comment type="caution">
    <text evidence="7">The sequence shown here is derived from an EMBL/GenBank/DDBJ whole genome shotgun (WGS) entry which is preliminary data.</text>
</comment>
<comment type="subcellular location">
    <subcellularLocation>
        <location evidence="1">Nucleus</location>
    </subcellularLocation>
</comment>
<dbReference type="Proteomes" id="UP001160148">
    <property type="component" value="Unassembled WGS sequence"/>
</dbReference>
<evidence type="ECO:0000313" key="8">
    <source>
        <dbReference type="Proteomes" id="UP001160148"/>
    </source>
</evidence>
<dbReference type="InterPro" id="IPR012423">
    <property type="entry name" value="Eaf7/MRGBP"/>
</dbReference>
<dbReference type="PANTHER" id="PTHR13581:SF5">
    <property type="entry name" value="MRG_MORF4L-BINDING PROTEIN"/>
    <property type="match status" value="1"/>
</dbReference>
<dbReference type="GO" id="GO:0035267">
    <property type="term" value="C:NuA4 histone acetyltransferase complex"/>
    <property type="evidence" value="ECO:0007669"/>
    <property type="project" value="TreeGrafter"/>
</dbReference>
<gene>
    <name evidence="7" type="ORF">MEUPH1_LOCUS17661</name>
</gene>
<name>A0AAV0X332_9HEMI</name>
<keyword evidence="8" id="KW-1185">Reference proteome</keyword>
<evidence type="ECO:0000256" key="3">
    <source>
        <dbReference type="ARBA" id="ARBA00022853"/>
    </source>
</evidence>
<reference evidence="7 8" key="1">
    <citation type="submission" date="2023-01" db="EMBL/GenBank/DDBJ databases">
        <authorList>
            <person name="Whitehead M."/>
        </authorList>
    </citation>
    <scope>NUCLEOTIDE SEQUENCE [LARGE SCALE GENOMIC DNA]</scope>
</reference>
<keyword evidence="6" id="KW-0539">Nucleus</keyword>
<evidence type="ECO:0000256" key="4">
    <source>
        <dbReference type="ARBA" id="ARBA00023015"/>
    </source>
</evidence>
<dbReference type="Pfam" id="PF07904">
    <property type="entry name" value="Eaf7"/>
    <property type="match status" value="1"/>
</dbReference>
<dbReference type="AlphaFoldDB" id="A0AAV0X332"/>
<evidence type="ECO:0000256" key="5">
    <source>
        <dbReference type="ARBA" id="ARBA00023163"/>
    </source>
</evidence>
<dbReference type="EMBL" id="CARXXK010000003">
    <property type="protein sequence ID" value="CAI6362605.1"/>
    <property type="molecule type" value="Genomic_DNA"/>
</dbReference>
<evidence type="ECO:0000256" key="2">
    <source>
        <dbReference type="ARBA" id="ARBA00007117"/>
    </source>
</evidence>
<proteinExistence type="inferred from homology"/>
<dbReference type="GO" id="GO:0005634">
    <property type="term" value="C:nucleus"/>
    <property type="evidence" value="ECO:0007669"/>
    <property type="project" value="UniProtKB-SubCell"/>
</dbReference>
<organism evidence="7 8">
    <name type="scientific">Macrosiphum euphorbiae</name>
    <name type="common">potato aphid</name>
    <dbReference type="NCBI Taxonomy" id="13131"/>
    <lineage>
        <taxon>Eukaryota</taxon>
        <taxon>Metazoa</taxon>
        <taxon>Ecdysozoa</taxon>
        <taxon>Arthropoda</taxon>
        <taxon>Hexapoda</taxon>
        <taxon>Insecta</taxon>
        <taxon>Pterygota</taxon>
        <taxon>Neoptera</taxon>
        <taxon>Paraneoptera</taxon>
        <taxon>Hemiptera</taxon>
        <taxon>Sternorrhyncha</taxon>
        <taxon>Aphidomorpha</taxon>
        <taxon>Aphidoidea</taxon>
        <taxon>Aphididae</taxon>
        <taxon>Macrosiphini</taxon>
        <taxon>Macrosiphum</taxon>
    </lineage>
</organism>
<keyword evidence="5" id="KW-0804">Transcription</keyword>